<comment type="caution">
    <text evidence="2">The sequence shown here is derived from an EMBL/GenBank/DDBJ whole genome shotgun (WGS) entry which is preliminary data.</text>
</comment>
<dbReference type="AlphaFoldDB" id="A0A448WVL6"/>
<proteinExistence type="predicted"/>
<name>A0A448WVL6_9PLAT</name>
<sequence length="96" mass="10490">MIGFFNILQHLPPDTLHHVCVQAERQLTSAGGSHQPRASGAPKPPHSLSGGSMSVDTNRLAAFIEFRTLPIGELIIHFHIFSLLPRGNSVNVSIHY</sequence>
<reference evidence="2" key="1">
    <citation type="submission" date="2018-11" db="EMBL/GenBank/DDBJ databases">
        <authorList>
            <consortium name="Pathogen Informatics"/>
        </authorList>
    </citation>
    <scope>NUCLEOTIDE SEQUENCE</scope>
</reference>
<dbReference type="Proteomes" id="UP000784294">
    <property type="component" value="Unassembled WGS sequence"/>
</dbReference>
<evidence type="ECO:0000313" key="3">
    <source>
        <dbReference type="Proteomes" id="UP000784294"/>
    </source>
</evidence>
<gene>
    <name evidence="2" type="ORF">PXEA_LOCUS14715</name>
</gene>
<accession>A0A448WVL6</accession>
<evidence type="ECO:0000256" key="1">
    <source>
        <dbReference type="SAM" id="MobiDB-lite"/>
    </source>
</evidence>
<dbReference type="EMBL" id="CAAALY010050479">
    <property type="protein sequence ID" value="VEL21275.1"/>
    <property type="molecule type" value="Genomic_DNA"/>
</dbReference>
<protein>
    <submittedName>
        <fullName evidence="2">Uncharacterized protein</fullName>
    </submittedName>
</protein>
<evidence type="ECO:0000313" key="2">
    <source>
        <dbReference type="EMBL" id="VEL21275.1"/>
    </source>
</evidence>
<feature type="region of interest" description="Disordered" evidence="1">
    <location>
        <begin position="27"/>
        <end position="51"/>
    </location>
</feature>
<keyword evidence="3" id="KW-1185">Reference proteome</keyword>
<organism evidence="2 3">
    <name type="scientific">Protopolystoma xenopodis</name>
    <dbReference type="NCBI Taxonomy" id="117903"/>
    <lineage>
        <taxon>Eukaryota</taxon>
        <taxon>Metazoa</taxon>
        <taxon>Spiralia</taxon>
        <taxon>Lophotrochozoa</taxon>
        <taxon>Platyhelminthes</taxon>
        <taxon>Monogenea</taxon>
        <taxon>Polyopisthocotylea</taxon>
        <taxon>Polystomatidea</taxon>
        <taxon>Polystomatidae</taxon>
        <taxon>Protopolystoma</taxon>
    </lineage>
</organism>